<name>A0ABW0PPH0_9HYPH</name>
<evidence type="ECO:0000313" key="6">
    <source>
        <dbReference type="Proteomes" id="UP001596150"/>
    </source>
</evidence>
<dbReference type="Pfam" id="PF01266">
    <property type="entry name" value="DAO"/>
    <property type="match status" value="1"/>
</dbReference>
<accession>A0ABW0PPH0</accession>
<proteinExistence type="inferred from homology"/>
<dbReference type="InterPro" id="IPR006076">
    <property type="entry name" value="FAD-dep_OxRdtase"/>
</dbReference>
<feature type="domain" description="FAD dependent oxidoreductase" evidence="4">
    <location>
        <begin position="38"/>
        <end position="431"/>
    </location>
</feature>
<evidence type="ECO:0000313" key="5">
    <source>
        <dbReference type="EMBL" id="MFC5514551.1"/>
    </source>
</evidence>
<keyword evidence="6" id="KW-1185">Reference proteome</keyword>
<dbReference type="PANTHER" id="PTHR13847">
    <property type="entry name" value="SARCOSINE DEHYDROGENASE-RELATED"/>
    <property type="match status" value="1"/>
</dbReference>
<dbReference type="Gene3D" id="3.50.50.60">
    <property type="entry name" value="FAD/NAD(P)-binding domain"/>
    <property type="match status" value="2"/>
</dbReference>
<evidence type="ECO:0000256" key="2">
    <source>
        <dbReference type="ARBA" id="ARBA00023002"/>
    </source>
</evidence>
<dbReference type="EC" id="1.-.-.-" evidence="5"/>
<dbReference type="GO" id="GO:0016491">
    <property type="term" value="F:oxidoreductase activity"/>
    <property type="evidence" value="ECO:0007669"/>
    <property type="project" value="UniProtKB-KW"/>
</dbReference>
<dbReference type="EMBL" id="JBHSML010000002">
    <property type="protein sequence ID" value="MFC5514551.1"/>
    <property type="molecule type" value="Genomic_DNA"/>
</dbReference>
<dbReference type="SUPFAM" id="SSF51905">
    <property type="entry name" value="FAD/NAD(P)-binding domain"/>
    <property type="match status" value="1"/>
</dbReference>
<sequence>MGRTENARPIGTLIARGPSLGPPTDPVGSSDTQPTSSDVVVIGGGIIGLSTALFLAREGLSVVVCEKGQFAGEQSSRNWGWVRRMGRDPRELPLVVEAMRLWGEMETLVGRDVGFRRAGILYLCENDADVAHHQGWIARAGAYALDTRIISGPELARLLPGAARTFHAALYTSSDGRAEPQKAAPAIAEAAARDGAVLLADCAVRSVETSGGAISAVVTERGRIATKRVVIAGGVWSSQICRTLGLRLPQLGIRSSVLRTAPIDGGPEGAAWGPRFAYRKRLDGGYTIADGSRSLHDVVPDSFRFLGDFLPILKREWRHMRLGFGAPLVDGLRNCLRGPEGAAMAFEATRTLDPQPRQRQLAAAYAALQQAFPVFKNVPVVQQWAGMIDATPDAVPVISTVGTHPGLVIATGFSGHGFGIGPAAGRLAADLVTGAPPIVDPQPFRYERFIDGTRPQPTTGV</sequence>
<feature type="region of interest" description="Disordered" evidence="3">
    <location>
        <begin position="1"/>
        <end position="34"/>
    </location>
</feature>
<evidence type="ECO:0000259" key="4">
    <source>
        <dbReference type="Pfam" id="PF01266"/>
    </source>
</evidence>
<dbReference type="PANTHER" id="PTHR13847:SF280">
    <property type="entry name" value="D-AMINO ACID DEHYDROGENASE"/>
    <property type="match status" value="1"/>
</dbReference>
<dbReference type="Gene3D" id="3.30.9.10">
    <property type="entry name" value="D-Amino Acid Oxidase, subunit A, domain 2"/>
    <property type="match status" value="2"/>
</dbReference>
<organism evidence="5 6">
    <name type="scientific">Kaistia terrae</name>
    <dbReference type="NCBI Taxonomy" id="537017"/>
    <lineage>
        <taxon>Bacteria</taxon>
        <taxon>Pseudomonadati</taxon>
        <taxon>Pseudomonadota</taxon>
        <taxon>Alphaproteobacteria</taxon>
        <taxon>Hyphomicrobiales</taxon>
        <taxon>Kaistiaceae</taxon>
        <taxon>Kaistia</taxon>
    </lineage>
</organism>
<protein>
    <submittedName>
        <fullName evidence="5">NAD(P)/FAD-dependent oxidoreductase</fullName>
        <ecNumber evidence="5">1.-.-.-</ecNumber>
    </submittedName>
</protein>
<comment type="similarity">
    <text evidence="1">Belongs to the DadA oxidoreductase family.</text>
</comment>
<dbReference type="InterPro" id="IPR036188">
    <property type="entry name" value="FAD/NAD-bd_sf"/>
</dbReference>
<evidence type="ECO:0000256" key="3">
    <source>
        <dbReference type="SAM" id="MobiDB-lite"/>
    </source>
</evidence>
<evidence type="ECO:0000256" key="1">
    <source>
        <dbReference type="ARBA" id="ARBA00009410"/>
    </source>
</evidence>
<reference evidence="6" key="1">
    <citation type="journal article" date="2019" name="Int. J. Syst. Evol. Microbiol.">
        <title>The Global Catalogue of Microorganisms (GCM) 10K type strain sequencing project: providing services to taxonomists for standard genome sequencing and annotation.</title>
        <authorList>
            <consortium name="The Broad Institute Genomics Platform"/>
            <consortium name="The Broad Institute Genome Sequencing Center for Infectious Disease"/>
            <person name="Wu L."/>
            <person name="Ma J."/>
        </authorList>
    </citation>
    <scope>NUCLEOTIDE SEQUENCE [LARGE SCALE GENOMIC DNA]</scope>
    <source>
        <strain evidence="6">KACC 12633</strain>
    </source>
</reference>
<dbReference type="Proteomes" id="UP001596150">
    <property type="component" value="Unassembled WGS sequence"/>
</dbReference>
<dbReference type="RefSeq" id="WP_380223119.1">
    <property type="nucleotide sequence ID" value="NZ_JAPKNH010000002.1"/>
</dbReference>
<gene>
    <name evidence="5" type="ORF">ACFPP9_02120</name>
</gene>
<keyword evidence="2 5" id="KW-0560">Oxidoreductase</keyword>
<comment type="caution">
    <text evidence="5">The sequence shown here is derived from an EMBL/GenBank/DDBJ whole genome shotgun (WGS) entry which is preliminary data.</text>
</comment>